<dbReference type="OrthoDB" id="2015333at2759"/>
<feature type="compositionally biased region" description="Pro residues" evidence="1">
    <location>
        <begin position="1"/>
        <end position="20"/>
    </location>
</feature>
<organism evidence="4 5">
    <name type="scientific">Ananas comosus</name>
    <name type="common">Pineapple</name>
    <name type="synonym">Ananas ananas</name>
    <dbReference type="NCBI Taxonomy" id="4615"/>
    <lineage>
        <taxon>Eukaryota</taxon>
        <taxon>Viridiplantae</taxon>
        <taxon>Streptophyta</taxon>
        <taxon>Embryophyta</taxon>
        <taxon>Tracheophyta</taxon>
        <taxon>Spermatophyta</taxon>
        <taxon>Magnoliopsida</taxon>
        <taxon>Liliopsida</taxon>
        <taxon>Poales</taxon>
        <taxon>Bromeliaceae</taxon>
        <taxon>Bromelioideae</taxon>
        <taxon>Ananas</taxon>
    </lineage>
</organism>
<dbReference type="PROSITE" id="PS51258">
    <property type="entry name" value="MHD1"/>
    <property type="match status" value="1"/>
</dbReference>
<dbReference type="GeneID" id="109726989"/>
<dbReference type="PANTHER" id="PTHR31280:SF21">
    <property type="entry name" value="MHD2 DOMAIN-CONTAINING PROTEIN"/>
    <property type="match status" value="1"/>
</dbReference>
<reference evidence="4" key="1">
    <citation type="journal article" date="2015" name="Nat. Genet.">
        <title>The pineapple genome and the evolution of CAM photosynthesis.</title>
        <authorList>
            <person name="Ming R."/>
            <person name="VanBuren R."/>
            <person name="Wai C.M."/>
            <person name="Tang H."/>
            <person name="Schatz M.C."/>
            <person name="Bowers J.E."/>
            <person name="Lyons E."/>
            <person name="Wang M.L."/>
            <person name="Chen J."/>
            <person name="Biggers E."/>
            <person name="Zhang J."/>
            <person name="Huang L."/>
            <person name="Zhang L."/>
            <person name="Miao W."/>
            <person name="Zhang J."/>
            <person name="Ye Z."/>
            <person name="Miao C."/>
            <person name="Lin Z."/>
            <person name="Wang H."/>
            <person name="Zhou H."/>
            <person name="Yim W.C."/>
            <person name="Priest H.D."/>
            <person name="Zheng C."/>
            <person name="Woodhouse M."/>
            <person name="Edger P.P."/>
            <person name="Guyot R."/>
            <person name="Guo H.B."/>
            <person name="Guo H."/>
            <person name="Zheng G."/>
            <person name="Singh R."/>
            <person name="Sharma A."/>
            <person name="Min X."/>
            <person name="Zheng Y."/>
            <person name="Lee H."/>
            <person name="Gurtowski J."/>
            <person name="Sedlazeck F.J."/>
            <person name="Harkess A."/>
            <person name="McKain M.R."/>
            <person name="Liao Z."/>
            <person name="Fang J."/>
            <person name="Liu J."/>
            <person name="Zhang X."/>
            <person name="Zhang Q."/>
            <person name="Hu W."/>
            <person name="Qin Y."/>
            <person name="Wang K."/>
            <person name="Chen L.Y."/>
            <person name="Shirley N."/>
            <person name="Lin Y.R."/>
            <person name="Liu L.Y."/>
            <person name="Hernandez A.G."/>
            <person name="Wright C.L."/>
            <person name="Bulone V."/>
            <person name="Tuskan G.A."/>
            <person name="Heath K."/>
            <person name="Zee F."/>
            <person name="Moore P.H."/>
            <person name="Sunkar R."/>
            <person name="Leebens-Mack J.H."/>
            <person name="Mockler T."/>
            <person name="Bennetzen J.L."/>
            <person name="Freeling M."/>
            <person name="Sankoff D."/>
            <person name="Paterson A.H."/>
            <person name="Zhu X."/>
            <person name="Yang X."/>
            <person name="Smith J.A."/>
            <person name="Cushman J.C."/>
            <person name="Paull R.E."/>
            <person name="Yu Q."/>
        </authorList>
    </citation>
    <scope>NUCLEOTIDE SEQUENCE [LARGE SCALE GENOMIC DNA]</scope>
    <source>
        <strain evidence="4">cv. F153</strain>
    </source>
</reference>
<evidence type="ECO:0000313" key="5">
    <source>
        <dbReference type="RefSeq" id="XP_020112420.1"/>
    </source>
</evidence>
<protein>
    <submittedName>
        <fullName evidence="5">Uncharacterized protein LOC109726989</fullName>
    </submittedName>
</protein>
<dbReference type="PANTHER" id="PTHR31280">
    <property type="entry name" value="PROTEIN UNC-13 HOMOLOG"/>
    <property type="match status" value="1"/>
</dbReference>
<dbReference type="InterPro" id="IPR014770">
    <property type="entry name" value="Munc13_1"/>
</dbReference>
<dbReference type="InterPro" id="IPR057984">
    <property type="entry name" value="PATROL1_C"/>
</dbReference>
<dbReference type="Proteomes" id="UP000515123">
    <property type="component" value="Linkage group 22"/>
</dbReference>
<evidence type="ECO:0000259" key="2">
    <source>
        <dbReference type="PROSITE" id="PS51258"/>
    </source>
</evidence>
<reference evidence="5" key="2">
    <citation type="submission" date="2025-08" db="UniProtKB">
        <authorList>
            <consortium name="RefSeq"/>
        </authorList>
    </citation>
    <scope>IDENTIFICATION</scope>
</reference>
<sequence length="1052" mass="115067">MVGAGPTPPPTPRTPPPPQTPATMGRRRLSSGSSFPDESLDGGGGAGAAELRWPFGRLDSIDRDELRESAYEVFFTSCRSAPGFGGRNPLSYFPASDAAGGGGGAAVEGGGGGGGAGSGMTVVTSRIKRALGLRTRRAAPMRPMGSPAAAGKVRQRPMTSAEIMRQQMGVTELSDNRLRKTLMRSLVGQMGRRAETIILPLELLRQLKPSEFADAYEYHLWQRRQLKILEAGLIHHPLVPLDRLNPAALRFREIMKLSELKPIDTSKNSESMRALSSCVLALAWRNPNGAPVEVCHWADGFPLNMHLYLSLLRAIFDIRDETVVLDEVDELLELMKKTWTALGINRMIHNVCFTWVLFEQYVVTGQVEPDLICATLAMLVEVGNDAKKADREPGYVRVLSATLNSIQAWAERKLLNYHEGFEKGAVGMMENVLCLALSTAKILSEDTSTCCGTPVHGERDYMTLSSSLSGNRVDHYIRSSIKNAFTRIYENGSGNVDSMVVEVDEDPNEVLMNLAKEIEDLAISEKETYSPILKKWHPVPSAVAAVTLHNCFSVVLKQYVSRMSGLTNESVRVLQSASKLEKVLVHMVVEDSVDCEDGGKAIVKEMIPYEVDSVILNLMKSWINERLRIGRECVNRAKETEGWNPKSKSEPYAQSAVDLMKLAKVTADEFFEIQVGAREELVQDLADGIDSLVQDYASFVASCGTKQSYIPSLPPLTRCNQDSKLLQLWKKAAPPCQAGIADGTPDPSGVDGGAKPRLIICKSTRAQGETHHPRPSTSRGTQRLYVRLNTLHYLLALLHSIDKSLSFFSRSALGVGGPSPSPRVLTPNPTRRRAVAPTHFEHARAALHSAILHVAELSAYRLVFLDCAHSFYDYLYLGGVAGARARPTLRTLKQNLAVLVGVLTDRAQTLAVREVMKASFEAFLMVLLAGGSARAFARSDYTAVAEDFASLKRVFCSCGEGLVAEEVVEREAAAAEGVVALMALPTEKLVDEFTAMACAAASSISPGKVPMPPTTGRWSRADPNTVLRVLCHRDDEVANRFLKRAFELPKRR</sequence>
<name>A0A6P5H2V3_ANACO</name>
<feature type="region of interest" description="Disordered" evidence="1">
    <location>
        <begin position="1"/>
        <end position="49"/>
    </location>
</feature>
<dbReference type="Pfam" id="PF25761">
    <property type="entry name" value="TPR_PATROL1"/>
    <property type="match status" value="1"/>
</dbReference>
<feature type="domain" description="MHD1" evidence="2">
    <location>
        <begin position="571"/>
        <end position="713"/>
    </location>
</feature>
<proteinExistence type="predicted"/>
<dbReference type="InterPro" id="IPR014772">
    <property type="entry name" value="Munc13_dom-2"/>
</dbReference>
<gene>
    <name evidence="5" type="primary">LOC109726989</name>
</gene>
<feature type="domain" description="MHD2" evidence="3">
    <location>
        <begin position="882"/>
        <end position="993"/>
    </location>
</feature>
<evidence type="ECO:0000259" key="3">
    <source>
        <dbReference type="PROSITE" id="PS51259"/>
    </source>
</evidence>
<accession>A0A6P5H2V3</accession>
<evidence type="ECO:0000256" key="1">
    <source>
        <dbReference type="SAM" id="MobiDB-lite"/>
    </source>
</evidence>
<dbReference type="AlphaFoldDB" id="A0A6P5H2V3"/>
<keyword evidence="4" id="KW-1185">Reference proteome</keyword>
<dbReference type="RefSeq" id="XP_020112420.1">
    <property type="nucleotide sequence ID" value="XM_020256831.1"/>
</dbReference>
<dbReference type="PROSITE" id="PS51259">
    <property type="entry name" value="MHD2"/>
    <property type="match status" value="1"/>
</dbReference>
<dbReference type="InterPro" id="IPR008528">
    <property type="entry name" value="unc-13_homologue"/>
</dbReference>
<evidence type="ECO:0000313" key="4">
    <source>
        <dbReference type="Proteomes" id="UP000515123"/>
    </source>
</evidence>